<protein>
    <submittedName>
        <fullName evidence="2">DUF5690 family protein</fullName>
    </submittedName>
</protein>
<feature type="transmembrane region" description="Helical" evidence="1">
    <location>
        <begin position="383"/>
        <end position="409"/>
    </location>
</feature>
<dbReference type="RefSeq" id="WP_282335344.1">
    <property type="nucleotide sequence ID" value="NZ_JASBRG010000007.1"/>
</dbReference>
<feature type="transmembrane region" description="Helical" evidence="1">
    <location>
        <begin position="260"/>
        <end position="282"/>
    </location>
</feature>
<keyword evidence="1" id="KW-0472">Membrane</keyword>
<dbReference type="EMBL" id="JASBRG010000007">
    <property type="protein sequence ID" value="MDI3321234.1"/>
    <property type="molecule type" value="Genomic_DNA"/>
</dbReference>
<dbReference type="Pfam" id="PF18943">
    <property type="entry name" value="DUF5690"/>
    <property type="match status" value="1"/>
</dbReference>
<keyword evidence="1" id="KW-1133">Transmembrane helix</keyword>
<evidence type="ECO:0000313" key="3">
    <source>
        <dbReference type="Proteomes" id="UP001226434"/>
    </source>
</evidence>
<reference evidence="2 3" key="1">
    <citation type="submission" date="2023-05" db="EMBL/GenBank/DDBJ databases">
        <title>Genome sequence of Pinibacter sp. MAH-24.</title>
        <authorList>
            <person name="Huq M.A."/>
        </authorList>
    </citation>
    <scope>NUCLEOTIDE SEQUENCE [LARGE SCALE GENOMIC DNA]</scope>
    <source>
        <strain evidence="2 3">MAH-24</strain>
    </source>
</reference>
<gene>
    <name evidence="2" type="ORF">QJ048_15675</name>
</gene>
<feature type="transmembrane region" description="Helical" evidence="1">
    <location>
        <begin position="171"/>
        <end position="195"/>
    </location>
</feature>
<dbReference type="Proteomes" id="UP001226434">
    <property type="component" value="Unassembled WGS sequence"/>
</dbReference>
<feature type="transmembrane region" description="Helical" evidence="1">
    <location>
        <begin position="216"/>
        <end position="240"/>
    </location>
</feature>
<feature type="transmembrane region" description="Helical" evidence="1">
    <location>
        <begin position="354"/>
        <end position="377"/>
    </location>
</feature>
<comment type="caution">
    <text evidence="2">The sequence shown here is derived from an EMBL/GenBank/DDBJ whole genome shotgun (WGS) entry which is preliminary data.</text>
</comment>
<accession>A0ABT6RF90</accession>
<evidence type="ECO:0000313" key="2">
    <source>
        <dbReference type="EMBL" id="MDI3321234.1"/>
    </source>
</evidence>
<evidence type="ECO:0000256" key="1">
    <source>
        <dbReference type="SAM" id="Phobius"/>
    </source>
</evidence>
<feature type="transmembrane region" description="Helical" evidence="1">
    <location>
        <begin position="107"/>
        <end position="128"/>
    </location>
</feature>
<name>A0ABT6RF90_9BACT</name>
<feature type="transmembrane region" description="Helical" evidence="1">
    <location>
        <begin position="289"/>
        <end position="311"/>
    </location>
</feature>
<keyword evidence="3" id="KW-1185">Reference proteome</keyword>
<keyword evidence="1" id="KW-0812">Transmembrane</keyword>
<sequence>MPIKSLQKLSQHPVWALVAAFGAYFCMYGFRKQYTAATYSDVVYWGIDYKFLLIISQTLGYMLAKWIGIKVVAEIKPSQRIKVLIGLIFFAELTLLLFGIVPRPWNIVCLLLNGLPLGVVFGLVLGFLEGRRHSEAMIAGLCASFIVADGASKSVGNMLLHWSVPESWMPFATGAFFMVPMAMFVAMLNIVPAPSTADITSRSERTPMSAQARKAFFLKYAPGISGITIVYLFVTILRSIRADFASELWRDLGFKQTPEIFTQSELLVSLGVVIVSGFAVLIKNHYKAFRFALMTCVFGFAILLIAINGVGHGMGNFVFMVLAGLGVYIPYVAIHTTIFERLIAITKECANIGFLMYVVDAVGYTGYILLMLLRYLAPPDSSILSLFLRICVYIGISGGLLVLFCNWYFKMKLKENESGLTQFSTR</sequence>
<feature type="transmembrane region" description="Helical" evidence="1">
    <location>
        <begin position="42"/>
        <end position="63"/>
    </location>
</feature>
<proteinExistence type="predicted"/>
<feature type="transmembrane region" description="Helical" evidence="1">
    <location>
        <begin position="317"/>
        <end position="334"/>
    </location>
</feature>
<feature type="transmembrane region" description="Helical" evidence="1">
    <location>
        <begin position="83"/>
        <end position="101"/>
    </location>
</feature>
<feature type="transmembrane region" description="Helical" evidence="1">
    <location>
        <begin position="12"/>
        <end position="30"/>
    </location>
</feature>
<dbReference type="InterPro" id="IPR043745">
    <property type="entry name" value="DUF5690"/>
</dbReference>
<organism evidence="2 3">
    <name type="scientific">Pinibacter soli</name>
    <dbReference type="NCBI Taxonomy" id="3044211"/>
    <lineage>
        <taxon>Bacteria</taxon>
        <taxon>Pseudomonadati</taxon>
        <taxon>Bacteroidota</taxon>
        <taxon>Chitinophagia</taxon>
        <taxon>Chitinophagales</taxon>
        <taxon>Chitinophagaceae</taxon>
        <taxon>Pinibacter</taxon>
    </lineage>
</organism>